<organism evidence="2 3">
    <name type="scientific">Actinidia rufa</name>
    <dbReference type="NCBI Taxonomy" id="165716"/>
    <lineage>
        <taxon>Eukaryota</taxon>
        <taxon>Viridiplantae</taxon>
        <taxon>Streptophyta</taxon>
        <taxon>Embryophyta</taxon>
        <taxon>Tracheophyta</taxon>
        <taxon>Spermatophyta</taxon>
        <taxon>Magnoliopsida</taxon>
        <taxon>eudicotyledons</taxon>
        <taxon>Gunneridae</taxon>
        <taxon>Pentapetalae</taxon>
        <taxon>asterids</taxon>
        <taxon>Ericales</taxon>
        <taxon>Actinidiaceae</taxon>
        <taxon>Actinidia</taxon>
    </lineage>
</organism>
<dbReference type="Proteomes" id="UP000585474">
    <property type="component" value="Unassembled WGS sequence"/>
</dbReference>
<evidence type="ECO:0000256" key="1">
    <source>
        <dbReference type="SAM" id="MobiDB-lite"/>
    </source>
</evidence>
<name>A0A7J0D8R4_9ERIC</name>
<evidence type="ECO:0000313" key="2">
    <source>
        <dbReference type="EMBL" id="GFS28824.1"/>
    </source>
</evidence>
<accession>A0A7J0D8R4</accession>
<feature type="region of interest" description="Disordered" evidence="1">
    <location>
        <begin position="1"/>
        <end position="33"/>
    </location>
</feature>
<dbReference type="EMBL" id="BJWL01000056">
    <property type="protein sequence ID" value="GFS28824.1"/>
    <property type="molecule type" value="Genomic_DNA"/>
</dbReference>
<comment type="caution">
    <text evidence="2">The sequence shown here is derived from an EMBL/GenBank/DDBJ whole genome shotgun (WGS) entry which is preliminary data.</text>
</comment>
<reference evidence="3" key="1">
    <citation type="submission" date="2019-07" db="EMBL/GenBank/DDBJ databases">
        <title>De Novo Assembly of kiwifruit Actinidia rufa.</title>
        <authorList>
            <person name="Sugita-Konishi S."/>
            <person name="Sato K."/>
            <person name="Mori E."/>
            <person name="Abe Y."/>
            <person name="Kisaki G."/>
            <person name="Hamano K."/>
            <person name="Suezawa K."/>
            <person name="Otani M."/>
            <person name="Fukuda T."/>
            <person name="Manabe T."/>
            <person name="Gomi K."/>
            <person name="Tabuchi M."/>
            <person name="Akimitsu K."/>
            <person name="Kataoka I."/>
        </authorList>
    </citation>
    <scope>NUCLEOTIDE SEQUENCE [LARGE SCALE GENOMIC DNA]</scope>
    <source>
        <strain evidence="3">cv. Fuchu</strain>
    </source>
</reference>
<proteinExistence type="predicted"/>
<protein>
    <submittedName>
        <fullName evidence="2">Uncharacterized protein</fullName>
    </submittedName>
</protein>
<dbReference type="AlphaFoldDB" id="A0A7J0D8R4"/>
<keyword evidence="3" id="KW-1185">Reference proteome</keyword>
<evidence type="ECO:0000313" key="3">
    <source>
        <dbReference type="Proteomes" id="UP000585474"/>
    </source>
</evidence>
<sequence>MWVGVESPFERSLGSPLPGHQKPESSGTRARKKPSSLTLFSLLIAVGGSHSRDGVWESMFERDSFYLSDSLLTLIAGSGRKPIKELDFWFENQEEKELLHMARSIPYHNTRRLAVPKEEGKGDTYHRAFHFFIKGLTGSITGLTLLALWDPIPTPDMASWGTSYKKGRSAKWIAKGKFLLRTSSMTKQKYSGLTRRAGRPFTRGAVPSSLHQSIKYIAKNHLVTVHAEEDLTLLRSPAIPFIDVENNIPPDAHHAFELVPATFVPKHAFPSKPQLSSSNWNNGTRRGLKCTLPYPMEFERWFECRCYGVISLIHWIGGTGKRISAGAYLALRGSIAGGGSLAAVSSLAREGSEERGFEALEAIGLSSEPGSGDAATDHSKDGTTCKECFSCFYRGWPRRHCLARHWETKKRRLALVRGERIGAATGVSVGSYSVVWVTSFPLLSIARYALPGPLVMGVQEVEQRDSQQGTLIAFVVIPFDRLPAGFGSPGKRNGGLDRRNWGGS</sequence>
<gene>
    <name evidence="2" type="ORF">Acr_00g0004120</name>
</gene>